<keyword evidence="2" id="KW-0547">Nucleotide-binding</keyword>
<dbReference type="Proteomes" id="UP000663722">
    <property type="component" value="Chromosome"/>
</dbReference>
<dbReference type="EC" id="6.3.5.-" evidence="2"/>
<keyword evidence="1 2" id="KW-0067">ATP-binding</keyword>
<evidence type="ECO:0000313" key="3">
    <source>
        <dbReference type="EMBL" id="QTA89822.1"/>
    </source>
</evidence>
<dbReference type="HAMAP" id="MF_00122">
    <property type="entry name" value="GatC"/>
    <property type="match status" value="1"/>
</dbReference>
<dbReference type="SUPFAM" id="SSF141000">
    <property type="entry name" value="Glu-tRNAGln amidotransferase C subunit"/>
    <property type="match status" value="1"/>
</dbReference>
<evidence type="ECO:0000313" key="4">
    <source>
        <dbReference type="Proteomes" id="UP000663722"/>
    </source>
</evidence>
<dbReference type="KEGG" id="dmm:dnm_058790"/>
<dbReference type="GO" id="GO:0006450">
    <property type="term" value="P:regulation of translational fidelity"/>
    <property type="evidence" value="ECO:0007669"/>
    <property type="project" value="InterPro"/>
</dbReference>
<comment type="subunit">
    <text evidence="2">Heterotrimer of A, B and C subunits.</text>
</comment>
<protein>
    <recommendedName>
        <fullName evidence="2">Aspartyl/glutamyl-tRNA(Asn/Gln) amidotransferase subunit C</fullName>
        <shortName evidence="2">Asp/Glu-ADT subunit C</shortName>
        <ecNumber evidence="2">6.3.5.-</ecNumber>
    </recommendedName>
</protein>
<keyword evidence="4" id="KW-1185">Reference proteome</keyword>
<comment type="catalytic activity">
    <reaction evidence="2">
        <text>L-aspartyl-tRNA(Asn) + L-glutamine + ATP + H2O = L-asparaginyl-tRNA(Asn) + L-glutamate + ADP + phosphate + 2 H(+)</text>
        <dbReference type="Rhea" id="RHEA:14513"/>
        <dbReference type="Rhea" id="RHEA-COMP:9674"/>
        <dbReference type="Rhea" id="RHEA-COMP:9677"/>
        <dbReference type="ChEBI" id="CHEBI:15377"/>
        <dbReference type="ChEBI" id="CHEBI:15378"/>
        <dbReference type="ChEBI" id="CHEBI:29985"/>
        <dbReference type="ChEBI" id="CHEBI:30616"/>
        <dbReference type="ChEBI" id="CHEBI:43474"/>
        <dbReference type="ChEBI" id="CHEBI:58359"/>
        <dbReference type="ChEBI" id="CHEBI:78515"/>
        <dbReference type="ChEBI" id="CHEBI:78516"/>
        <dbReference type="ChEBI" id="CHEBI:456216"/>
    </reaction>
</comment>
<dbReference type="RefSeq" id="WP_207678286.1">
    <property type="nucleotide sequence ID" value="NZ_CP061800.1"/>
</dbReference>
<proteinExistence type="inferred from homology"/>
<dbReference type="PANTHER" id="PTHR15004">
    <property type="entry name" value="GLUTAMYL-TRNA(GLN) AMIDOTRANSFERASE SUBUNIT C, MITOCHONDRIAL"/>
    <property type="match status" value="1"/>
</dbReference>
<dbReference type="EMBL" id="CP061800">
    <property type="protein sequence ID" value="QTA89822.1"/>
    <property type="molecule type" value="Genomic_DNA"/>
</dbReference>
<reference evidence="3" key="1">
    <citation type="journal article" date="2021" name="Microb. Physiol.">
        <title>Proteogenomic Insights into the Physiology of Marine, Sulfate-Reducing, Filamentous Desulfonema limicola and Desulfonema magnum.</title>
        <authorList>
            <person name="Schnaars V."/>
            <person name="Wohlbrand L."/>
            <person name="Scheve S."/>
            <person name="Hinrichs C."/>
            <person name="Reinhardt R."/>
            <person name="Rabus R."/>
        </authorList>
    </citation>
    <scope>NUCLEOTIDE SEQUENCE</scope>
    <source>
        <strain evidence="3">4be13</strain>
    </source>
</reference>
<dbReference type="GO" id="GO:0070681">
    <property type="term" value="P:glutaminyl-tRNAGln biosynthesis via transamidation"/>
    <property type="evidence" value="ECO:0007669"/>
    <property type="project" value="TreeGrafter"/>
</dbReference>
<dbReference type="Pfam" id="PF02686">
    <property type="entry name" value="GatC"/>
    <property type="match status" value="1"/>
</dbReference>
<evidence type="ECO:0000256" key="1">
    <source>
        <dbReference type="ARBA" id="ARBA00022840"/>
    </source>
</evidence>
<sequence length="95" mass="10668">MKITKNEVIHVAALSRLDMNEESIDKFASQIGTILEYVDTLKQVDTEGVKPTSHAIFLTNAFREDEEKEHLDRENALANAPEKEDGNFVVPKVIA</sequence>
<organism evidence="3 4">
    <name type="scientific">Desulfonema magnum</name>
    <dbReference type="NCBI Taxonomy" id="45655"/>
    <lineage>
        <taxon>Bacteria</taxon>
        <taxon>Pseudomonadati</taxon>
        <taxon>Thermodesulfobacteriota</taxon>
        <taxon>Desulfobacteria</taxon>
        <taxon>Desulfobacterales</taxon>
        <taxon>Desulfococcaceae</taxon>
        <taxon>Desulfonema</taxon>
    </lineage>
</organism>
<keyword evidence="2" id="KW-0436">Ligase</keyword>
<dbReference type="GO" id="GO:0005524">
    <property type="term" value="F:ATP binding"/>
    <property type="evidence" value="ECO:0007669"/>
    <property type="project" value="UniProtKB-KW"/>
</dbReference>
<dbReference type="GO" id="GO:0006412">
    <property type="term" value="P:translation"/>
    <property type="evidence" value="ECO:0007669"/>
    <property type="project" value="UniProtKB-UniRule"/>
</dbReference>
<keyword evidence="2" id="KW-0648">Protein biosynthesis</keyword>
<comment type="catalytic activity">
    <reaction evidence="2">
        <text>L-glutamyl-tRNA(Gln) + L-glutamine + ATP + H2O = L-glutaminyl-tRNA(Gln) + L-glutamate + ADP + phosphate + H(+)</text>
        <dbReference type="Rhea" id="RHEA:17521"/>
        <dbReference type="Rhea" id="RHEA-COMP:9681"/>
        <dbReference type="Rhea" id="RHEA-COMP:9684"/>
        <dbReference type="ChEBI" id="CHEBI:15377"/>
        <dbReference type="ChEBI" id="CHEBI:15378"/>
        <dbReference type="ChEBI" id="CHEBI:29985"/>
        <dbReference type="ChEBI" id="CHEBI:30616"/>
        <dbReference type="ChEBI" id="CHEBI:43474"/>
        <dbReference type="ChEBI" id="CHEBI:58359"/>
        <dbReference type="ChEBI" id="CHEBI:78520"/>
        <dbReference type="ChEBI" id="CHEBI:78521"/>
        <dbReference type="ChEBI" id="CHEBI:456216"/>
    </reaction>
</comment>
<name>A0A975BQW6_9BACT</name>
<accession>A0A975BQW6</accession>
<dbReference type="InterPro" id="IPR003837">
    <property type="entry name" value="GatC"/>
</dbReference>
<comment type="similarity">
    <text evidence="2">Belongs to the GatC family.</text>
</comment>
<gene>
    <name evidence="2 3" type="primary">gatC</name>
    <name evidence="3" type="ORF">dnm_058790</name>
</gene>
<dbReference type="InterPro" id="IPR036113">
    <property type="entry name" value="Asp/Glu-ADT_sf_sub_c"/>
</dbReference>
<evidence type="ECO:0000256" key="2">
    <source>
        <dbReference type="HAMAP-Rule" id="MF_00122"/>
    </source>
</evidence>
<dbReference type="NCBIfam" id="TIGR00135">
    <property type="entry name" value="gatC"/>
    <property type="match status" value="1"/>
</dbReference>
<dbReference type="GO" id="GO:0050567">
    <property type="term" value="F:glutaminyl-tRNA synthase (glutamine-hydrolyzing) activity"/>
    <property type="evidence" value="ECO:0007669"/>
    <property type="project" value="UniProtKB-UniRule"/>
</dbReference>
<dbReference type="PANTHER" id="PTHR15004:SF0">
    <property type="entry name" value="GLUTAMYL-TRNA(GLN) AMIDOTRANSFERASE SUBUNIT C, MITOCHONDRIAL"/>
    <property type="match status" value="1"/>
</dbReference>
<comment type="function">
    <text evidence="2">Allows the formation of correctly charged Asn-tRNA(Asn) or Gln-tRNA(Gln) through the transamidation of misacylated Asp-tRNA(Asn) or Glu-tRNA(Gln) in organisms which lack either or both of asparaginyl-tRNA or glutaminyl-tRNA synthetases. The reaction takes place in the presence of glutamine and ATP through an activated phospho-Asp-tRNA(Asn) or phospho-Glu-tRNA(Gln).</text>
</comment>
<dbReference type="Gene3D" id="1.10.20.60">
    <property type="entry name" value="Glu-tRNAGln amidotransferase C subunit, N-terminal domain"/>
    <property type="match status" value="1"/>
</dbReference>
<dbReference type="AlphaFoldDB" id="A0A975BQW6"/>